<protein>
    <submittedName>
        <fullName evidence="2">Uncharacterized protein</fullName>
    </submittedName>
</protein>
<sequence length="751" mass="85029">MIASTTTTITTSSSSTGPSTVIVSQLQGIVDAWETQNYPKVITLSHALLKRKKTIGDLDLTLPLQRLVLQAYLQQEDWDGLLKEAASSSFVVATVNQQEDIQDLILYAKYRKRDYQSVIDELTVNTTNKNIYDNDNDNNNDTTTTTTTSSLSVLKQHLLAQSLYQLQLNLQHCSYPTIQSTYQPIIDSINDINDINSSSTTTATITTTTRISKLDLLTNQIATMISLQVIPMVRSTTGNQGEEQQSNIIQQAIEILQNNDNDNYDDDGKTDLALNVGLYQTLTATTTTTNHHDYLQLARDINQDDANNDVIDTALTWKRHFWYRNDNDNNTDDSNNNDRNDNIHNGKTIHYNYFSNPKNNSPFSSLTVPQSVAQFNQTLLLLDGSNKNRSVYKVPSQPHPKWNRIQIQLYWYNRALLQFQNEQYVECIESCHSLRKVTTTNNTNSNSNTISTATTNNTASKKKKKNKPTTTTTTNITTTTGTTTFANTELSPDQAWWQARIDVLLAHVLHAQSKPAEAMQLLQQRLEQLKQQQQQQQQQSGSTSSFTIDHAIAHVQLHQYVLGNNNNNKINNNNNNKSLSSMKQLLETLPESIRSCPAVQWTLEEIKTKIVEQSYTINNNINYENSSSTNQKPQTTTLQQANILFEQGQYEKACTLYNQTLTSDNNDNNDDDEEEEVMDAKLRYIQALVLTGQMEESLQLAKSLPLMNNDDDDDTGFLQMEKHWNKRPCLGPTSVPVLLLLLTKRWVSMAK</sequence>
<reference evidence="2" key="1">
    <citation type="journal article" date="2021" name="Sci. Rep.">
        <title>Diploid genomic architecture of Nitzschia inconspicua, an elite biomass production diatom.</title>
        <authorList>
            <person name="Oliver A."/>
            <person name="Podell S."/>
            <person name="Pinowska A."/>
            <person name="Traller J.C."/>
            <person name="Smith S.R."/>
            <person name="McClure R."/>
            <person name="Beliaev A."/>
            <person name="Bohutskyi P."/>
            <person name="Hill E.A."/>
            <person name="Rabines A."/>
            <person name="Zheng H."/>
            <person name="Allen L.Z."/>
            <person name="Kuo A."/>
            <person name="Grigoriev I.V."/>
            <person name="Allen A.E."/>
            <person name="Hazlebeck D."/>
            <person name="Allen E.E."/>
        </authorList>
    </citation>
    <scope>NUCLEOTIDE SEQUENCE</scope>
    <source>
        <strain evidence="2">Hildebrandi</strain>
    </source>
</reference>
<gene>
    <name evidence="2" type="ORF">IV203_030662</name>
</gene>
<organism evidence="2 3">
    <name type="scientific">Nitzschia inconspicua</name>
    <dbReference type="NCBI Taxonomy" id="303405"/>
    <lineage>
        <taxon>Eukaryota</taxon>
        <taxon>Sar</taxon>
        <taxon>Stramenopiles</taxon>
        <taxon>Ochrophyta</taxon>
        <taxon>Bacillariophyta</taxon>
        <taxon>Bacillariophyceae</taxon>
        <taxon>Bacillariophycidae</taxon>
        <taxon>Bacillariales</taxon>
        <taxon>Bacillariaceae</taxon>
        <taxon>Nitzschia</taxon>
    </lineage>
</organism>
<feature type="compositionally biased region" description="Low complexity" evidence="1">
    <location>
        <begin position="441"/>
        <end position="459"/>
    </location>
</feature>
<dbReference type="AlphaFoldDB" id="A0A9K3Q4E0"/>
<proteinExistence type="predicted"/>
<keyword evidence="3" id="KW-1185">Reference proteome</keyword>
<reference evidence="2" key="2">
    <citation type="submission" date="2021-04" db="EMBL/GenBank/DDBJ databases">
        <authorList>
            <person name="Podell S."/>
        </authorList>
    </citation>
    <scope>NUCLEOTIDE SEQUENCE</scope>
    <source>
        <strain evidence="2">Hildebrandi</strain>
    </source>
</reference>
<feature type="region of interest" description="Disordered" evidence="1">
    <location>
        <begin position="441"/>
        <end position="475"/>
    </location>
</feature>
<comment type="caution">
    <text evidence="2">The sequence shown here is derived from an EMBL/GenBank/DDBJ whole genome shotgun (WGS) entry which is preliminary data.</text>
</comment>
<dbReference type="OrthoDB" id="44924at2759"/>
<dbReference type="Proteomes" id="UP000693970">
    <property type="component" value="Unassembled WGS sequence"/>
</dbReference>
<accession>A0A9K3Q4E0</accession>
<evidence type="ECO:0000313" key="2">
    <source>
        <dbReference type="EMBL" id="KAG7367919.1"/>
    </source>
</evidence>
<name>A0A9K3Q4E0_9STRA</name>
<evidence type="ECO:0000256" key="1">
    <source>
        <dbReference type="SAM" id="MobiDB-lite"/>
    </source>
</evidence>
<evidence type="ECO:0000313" key="3">
    <source>
        <dbReference type="Proteomes" id="UP000693970"/>
    </source>
</evidence>
<dbReference type="EMBL" id="JAGRRH010000006">
    <property type="protein sequence ID" value="KAG7367919.1"/>
    <property type="molecule type" value="Genomic_DNA"/>
</dbReference>